<dbReference type="EMBL" id="JBHSTI010000008">
    <property type="protein sequence ID" value="MFC6238143.1"/>
    <property type="molecule type" value="Genomic_DNA"/>
</dbReference>
<protein>
    <recommendedName>
        <fullName evidence="4">Yip1 domain-containing protein</fullName>
    </recommendedName>
</protein>
<organism evidence="2 3">
    <name type="scientific">Longivirga aurantiaca</name>
    <dbReference type="NCBI Taxonomy" id="1837743"/>
    <lineage>
        <taxon>Bacteria</taxon>
        <taxon>Bacillati</taxon>
        <taxon>Actinomycetota</taxon>
        <taxon>Actinomycetes</taxon>
        <taxon>Sporichthyales</taxon>
        <taxon>Sporichthyaceae</taxon>
        <taxon>Longivirga</taxon>
    </lineage>
</organism>
<evidence type="ECO:0000256" key="1">
    <source>
        <dbReference type="SAM" id="Phobius"/>
    </source>
</evidence>
<evidence type="ECO:0000313" key="2">
    <source>
        <dbReference type="EMBL" id="MFC6238143.1"/>
    </source>
</evidence>
<gene>
    <name evidence="2" type="ORF">ACFQGU_09650</name>
</gene>
<keyword evidence="1" id="KW-0812">Transmembrane</keyword>
<feature type="transmembrane region" description="Helical" evidence="1">
    <location>
        <begin position="60"/>
        <end position="84"/>
    </location>
</feature>
<dbReference type="Proteomes" id="UP001596138">
    <property type="component" value="Unassembled WGS sequence"/>
</dbReference>
<sequence>MSDVPNGPVLHQDHPTLRVIGHAAAVIGGGIVLIYAALGLYTGVLLAISHTLGAGSVTQLPGLLLSIVMLGWLMIVGLLTVLALRRWPRSLGTAAWLAVPTASILPPITIALAEQPAWLLLAVCAVIVAPVLWLMHRRNQPWEQLLSVAWVAVALGALVLLGVDV</sequence>
<evidence type="ECO:0000313" key="3">
    <source>
        <dbReference type="Proteomes" id="UP001596138"/>
    </source>
</evidence>
<name>A0ABW1T0A4_9ACTN</name>
<feature type="transmembrane region" description="Helical" evidence="1">
    <location>
        <begin position="145"/>
        <end position="163"/>
    </location>
</feature>
<feature type="transmembrane region" description="Helical" evidence="1">
    <location>
        <begin position="116"/>
        <end position="133"/>
    </location>
</feature>
<evidence type="ECO:0008006" key="4">
    <source>
        <dbReference type="Google" id="ProtNLM"/>
    </source>
</evidence>
<proteinExistence type="predicted"/>
<accession>A0ABW1T0A4</accession>
<feature type="transmembrane region" description="Helical" evidence="1">
    <location>
        <begin position="91"/>
        <end position="110"/>
    </location>
</feature>
<feature type="transmembrane region" description="Helical" evidence="1">
    <location>
        <begin position="20"/>
        <end position="48"/>
    </location>
</feature>
<keyword evidence="3" id="KW-1185">Reference proteome</keyword>
<dbReference type="RefSeq" id="WP_386766092.1">
    <property type="nucleotide sequence ID" value="NZ_JBHSTI010000008.1"/>
</dbReference>
<reference evidence="3" key="1">
    <citation type="journal article" date="2019" name="Int. J. Syst. Evol. Microbiol.">
        <title>The Global Catalogue of Microorganisms (GCM) 10K type strain sequencing project: providing services to taxonomists for standard genome sequencing and annotation.</title>
        <authorList>
            <consortium name="The Broad Institute Genomics Platform"/>
            <consortium name="The Broad Institute Genome Sequencing Center for Infectious Disease"/>
            <person name="Wu L."/>
            <person name="Ma J."/>
        </authorList>
    </citation>
    <scope>NUCLEOTIDE SEQUENCE [LARGE SCALE GENOMIC DNA]</scope>
    <source>
        <strain evidence="3">CGMCC 4.7317</strain>
    </source>
</reference>
<keyword evidence="1" id="KW-0472">Membrane</keyword>
<comment type="caution">
    <text evidence="2">The sequence shown here is derived from an EMBL/GenBank/DDBJ whole genome shotgun (WGS) entry which is preliminary data.</text>
</comment>
<keyword evidence="1" id="KW-1133">Transmembrane helix</keyword>